<dbReference type="GO" id="GO:0016811">
    <property type="term" value="F:hydrolase activity, acting on carbon-nitrogen (but not peptide) bonds, in linear amides"/>
    <property type="evidence" value="ECO:0007669"/>
    <property type="project" value="TreeGrafter"/>
</dbReference>
<dbReference type="RefSeq" id="WP_091522300.1">
    <property type="nucleotide sequence ID" value="NZ_LT629772.1"/>
</dbReference>
<keyword evidence="3" id="KW-1185">Reference proteome</keyword>
<dbReference type="EMBL" id="LT629772">
    <property type="protein sequence ID" value="SDS30349.1"/>
    <property type="molecule type" value="Genomic_DNA"/>
</dbReference>
<gene>
    <name evidence="2" type="ORF">SAMN04489812_1496</name>
</gene>
<accession>A0A1H1R5Y5</accession>
<evidence type="ECO:0000256" key="1">
    <source>
        <dbReference type="ARBA" id="ARBA00022833"/>
    </source>
</evidence>
<dbReference type="STRING" id="630515.SAMN04489812_1496"/>
<dbReference type="InterPro" id="IPR003737">
    <property type="entry name" value="GlcNAc_PI_deacetylase-related"/>
</dbReference>
<evidence type="ECO:0000313" key="3">
    <source>
        <dbReference type="Proteomes" id="UP000199103"/>
    </source>
</evidence>
<dbReference type="Gene3D" id="3.40.50.10320">
    <property type="entry name" value="LmbE-like"/>
    <property type="match status" value="1"/>
</dbReference>
<dbReference type="PANTHER" id="PTHR12993">
    <property type="entry name" value="N-ACETYLGLUCOSAMINYL-PHOSPHATIDYLINOSITOL DE-N-ACETYLASE-RELATED"/>
    <property type="match status" value="1"/>
</dbReference>
<proteinExistence type="predicted"/>
<evidence type="ECO:0000313" key="2">
    <source>
        <dbReference type="EMBL" id="SDS30349.1"/>
    </source>
</evidence>
<dbReference type="Proteomes" id="UP000199103">
    <property type="component" value="Chromosome I"/>
</dbReference>
<dbReference type="Pfam" id="PF02585">
    <property type="entry name" value="PIG-L"/>
    <property type="match status" value="1"/>
</dbReference>
<sequence>MSDRLRVLVVVAHPDEAEEYVAGTLAQLTARGHHVKVLSATNGDAGHHSLRRKPLALRRAEEAYAALRILDLADYEIWDVHDGDLMDSLENRHRMVTAIRRWRADMIITFTDEGPGHSDNRTAALLVRRATDLLTLRNQCPKVPALDEVPIVLRMIDDGSTDRHRHQVAVDIGSTLTAKLRACAAHRTQFLEFAATGNGWADDVPDVDDHEAVDAFILQHWNEFFVTPAAAGPALERAYGPEAEEIEYCETFDLAPYGRPTTAEEIDRLLVGSRAAGTEAIDRC</sequence>
<protein>
    <submittedName>
        <fullName evidence="2">N-acetylglucosaminyl deacetylase, LmbE family</fullName>
    </submittedName>
</protein>
<dbReference type="AlphaFoldDB" id="A0A1H1R5Y5"/>
<dbReference type="GO" id="GO:0016137">
    <property type="term" value="P:glycoside metabolic process"/>
    <property type="evidence" value="ECO:0007669"/>
    <property type="project" value="UniProtKB-ARBA"/>
</dbReference>
<dbReference type="SUPFAM" id="SSF102588">
    <property type="entry name" value="LmbE-like"/>
    <property type="match status" value="1"/>
</dbReference>
<reference evidence="2 3" key="1">
    <citation type="submission" date="2016-10" db="EMBL/GenBank/DDBJ databases">
        <authorList>
            <person name="de Groot N.N."/>
        </authorList>
    </citation>
    <scope>NUCLEOTIDE SEQUENCE [LARGE SCALE GENOMIC DNA]</scope>
    <source>
        <strain evidence="2 3">DSM 21800</strain>
    </source>
</reference>
<dbReference type="PANTHER" id="PTHR12993:SF11">
    <property type="entry name" value="N-ACETYLGLUCOSAMINYL-PHOSPHATIDYLINOSITOL DE-N-ACETYLASE"/>
    <property type="match status" value="1"/>
</dbReference>
<keyword evidence="1" id="KW-0862">Zinc</keyword>
<dbReference type="InterPro" id="IPR024078">
    <property type="entry name" value="LmbE-like_dom_sf"/>
</dbReference>
<organism evidence="2 3">
    <name type="scientific">Microlunatus soli</name>
    <dbReference type="NCBI Taxonomy" id="630515"/>
    <lineage>
        <taxon>Bacteria</taxon>
        <taxon>Bacillati</taxon>
        <taxon>Actinomycetota</taxon>
        <taxon>Actinomycetes</taxon>
        <taxon>Propionibacteriales</taxon>
        <taxon>Propionibacteriaceae</taxon>
        <taxon>Microlunatus</taxon>
    </lineage>
</organism>
<name>A0A1H1R5Y5_9ACTN</name>
<dbReference type="OrthoDB" id="3514174at2"/>